<organism evidence="2 3">
    <name type="scientific">Phytophthora megakarya</name>
    <dbReference type="NCBI Taxonomy" id="4795"/>
    <lineage>
        <taxon>Eukaryota</taxon>
        <taxon>Sar</taxon>
        <taxon>Stramenopiles</taxon>
        <taxon>Oomycota</taxon>
        <taxon>Peronosporomycetes</taxon>
        <taxon>Peronosporales</taxon>
        <taxon>Peronosporaceae</taxon>
        <taxon>Phytophthora</taxon>
    </lineage>
</organism>
<evidence type="ECO:0000313" key="2">
    <source>
        <dbReference type="EMBL" id="OWZ18547.1"/>
    </source>
</evidence>
<accession>A0A225WNG5</accession>
<sequence>MEKSTWVRLFEPKTIRQGVWADMSHELALAVTATTTAQVADDTIHPVEAPQSVLDKRVPTEAGADLWKWKHKLRTGFGADIYYSQPPTTKTAGRGDDPTKIPPSKTPQKGENALTKARQGVFSKNGDESPDFQGSHMATPKPSAMKEQQDHSSGRACATRSTLRRSRRTRKGQRSSVADSSSPEEEDDNREYPRRDAVLDGYIHQIERASLAEGNNATPKLELAMHRPLGHIQVFSGHRNKSENSIQWLRGFVYEMKGTRADPDEWCMAFQLSLKDDDLHWYRQLTNKTKQSSQQSIHEYYFVQFNQTAETRYYSAKREGEEHLNAGIQFDNGGRKARDQVKTFLETCGDRGLERRLYHIRVSDIHKLEDMIVEILRIDERNTTKNARRRNLKVMTLLAIGATRSREMVSVEVIDVTRIMADVEMILEICHASHSPKAQNPANNMTQIQVIATMLMMLSMDITTMTTMTESRYTDDEDTGSEYSVEEGNVVAAANESKRRQEVERTYARSDNKVTKNEFPPGFNRDNRFQGLFNWNRGPPRKQHGPCEACGDMFHSTHFCRHRCKLCKQVHDSGSSGNRKPHFTLRQTFKLGSTLTETRLTPNGLSLLADPAIDAECAYANAGTSKWLKNERDDNVHSTVLEKERGKTLSGGVAVEREDDYTLDAGNWVSSVVQPSSQRKFVDEIRLLPGERLGWWSAQMSTDELECKHW</sequence>
<evidence type="ECO:0008006" key="4">
    <source>
        <dbReference type="Google" id="ProtNLM"/>
    </source>
</evidence>
<keyword evidence="3" id="KW-1185">Reference proteome</keyword>
<protein>
    <recommendedName>
        <fullName evidence="4">Eukaryotic/viral aspartic protease</fullName>
    </recommendedName>
</protein>
<proteinExistence type="predicted"/>
<reference evidence="3" key="1">
    <citation type="submission" date="2017-03" db="EMBL/GenBank/DDBJ databases">
        <title>Phytopthora megakarya and P. palmivora, two closely related causual agents of cacao black pod achieved similar genome size and gene model numbers by different mechanisms.</title>
        <authorList>
            <person name="Ali S."/>
            <person name="Shao J."/>
            <person name="Larry D.J."/>
            <person name="Kronmiller B."/>
            <person name="Shen D."/>
            <person name="Strem M.D."/>
            <person name="Melnick R.L."/>
            <person name="Guiltinan M.J."/>
            <person name="Tyler B.M."/>
            <person name="Meinhardt L.W."/>
            <person name="Bailey B.A."/>
        </authorList>
    </citation>
    <scope>NUCLEOTIDE SEQUENCE [LARGE SCALE GENOMIC DNA]</scope>
    <source>
        <strain evidence="3">zdho120</strain>
    </source>
</reference>
<feature type="compositionally biased region" description="Basic residues" evidence="1">
    <location>
        <begin position="162"/>
        <end position="173"/>
    </location>
</feature>
<gene>
    <name evidence="2" type="ORF">PHMEG_0007341</name>
</gene>
<dbReference type="EMBL" id="NBNE01000572">
    <property type="protein sequence ID" value="OWZ18547.1"/>
    <property type="molecule type" value="Genomic_DNA"/>
</dbReference>
<evidence type="ECO:0000313" key="3">
    <source>
        <dbReference type="Proteomes" id="UP000198211"/>
    </source>
</evidence>
<name>A0A225WNG5_9STRA</name>
<dbReference type="AlphaFoldDB" id="A0A225WNG5"/>
<dbReference type="Proteomes" id="UP000198211">
    <property type="component" value="Unassembled WGS sequence"/>
</dbReference>
<comment type="caution">
    <text evidence="2">The sequence shown here is derived from an EMBL/GenBank/DDBJ whole genome shotgun (WGS) entry which is preliminary data.</text>
</comment>
<feature type="region of interest" description="Disordered" evidence="1">
    <location>
        <begin position="80"/>
        <end position="196"/>
    </location>
</feature>
<evidence type="ECO:0000256" key="1">
    <source>
        <dbReference type="SAM" id="MobiDB-lite"/>
    </source>
</evidence>